<gene>
    <name evidence="1" type="ORF">GLOINDRAFT_93502</name>
</gene>
<protein>
    <submittedName>
        <fullName evidence="1">Uncharacterized protein</fullName>
    </submittedName>
</protein>
<dbReference type="EMBL" id="KI279408">
    <property type="protein sequence ID" value="ESA18232.1"/>
    <property type="molecule type" value="Genomic_DNA"/>
</dbReference>
<dbReference type="HOGENOM" id="CLU_2039276_0_0_1"/>
<reference evidence="1" key="1">
    <citation type="submission" date="2013-07" db="EMBL/GenBank/DDBJ databases">
        <title>The genome of an arbuscular mycorrhizal fungus provides insights into the evolution of the oldest plant symbiosis.</title>
        <authorList>
            <consortium name="DOE Joint Genome Institute"/>
            <person name="Tisserant E."/>
            <person name="Malbreil M."/>
            <person name="Kuo A."/>
            <person name="Kohler A."/>
            <person name="Symeonidi A."/>
            <person name="Balestrini R."/>
            <person name="Charron P."/>
            <person name="Duensing N."/>
            <person name="Frei-dit-Frey N."/>
            <person name="Gianinazzi-Pearson V."/>
            <person name="Gilbert B."/>
            <person name="Handa Y."/>
            <person name="Hijri M."/>
            <person name="Kaul R."/>
            <person name="Kawaguchi M."/>
            <person name="Krajinski F."/>
            <person name="Lammers P."/>
            <person name="Lapierre D."/>
            <person name="Masclaux F.G."/>
            <person name="Murat C."/>
            <person name="Morin E."/>
            <person name="Ndikumana S."/>
            <person name="Pagni M."/>
            <person name="Petitpierre D."/>
            <person name="Requena N."/>
            <person name="Rosikiewicz P."/>
            <person name="Riley R."/>
            <person name="Saito K."/>
            <person name="San Clemente H."/>
            <person name="Shapiro H."/>
            <person name="van Tuinen D."/>
            <person name="Becard G."/>
            <person name="Bonfante P."/>
            <person name="Paszkowski U."/>
            <person name="Shachar-Hill Y."/>
            <person name="Young J.P."/>
            <person name="Sanders I.R."/>
            <person name="Henrissat B."/>
            <person name="Rensing S.A."/>
            <person name="Grigoriev I.V."/>
            <person name="Corradi N."/>
            <person name="Roux C."/>
            <person name="Martin F."/>
        </authorList>
    </citation>
    <scope>NUCLEOTIDE SEQUENCE</scope>
    <source>
        <strain evidence="1">DAOM 197198</strain>
    </source>
</reference>
<accession>U9UEY8</accession>
<organism evidence="1">
    <name type="scientific">Rhizophagus irregularis (strain DAOM 181602 / DAOM 197198 / MUCL 43194)</name>
    <name type="common">Arbuscular mycorrhizal fungus</name>
    <name type="synonym">Glomus intraradices</name>
    <dbReference type="NCBI Taxonomy" id="747089"/>
    <lineage>
        <taxon>Eukaryota</taxon>
        <taxon>Fungi</taxon>
        <taxon>Fungi incertae sedis</taxon>
        <taxon>Mucoromycota</taxon>
        <taxon>Glomeromycotina</taxon>
        <taxon>Glomeromycetes</taxon>
        <taxon>Glomerales</taxon>
        <taxon>Glomeraceae</taxon>
        <taxon>Rhizophagus</taxon>
    </lineage>
</organism>
<name>U9UEY8_RHIID</name>
<dbReference type="AlphaFoldDB" id="U9UEY8"/>
<sequence length="121" mass="14597">MPLHYHRSSGKHIPLELGSRRWFDELYNIKKRHDAKEKDKQRALVKQNQAKMLDKHMTLFSERRTRLGNKNLTIQIDTSIPRKWKNWNLNLNNFKLNYFSVISRNQLHYNNKGDPRTTPKV</sequence>
<proteinExistence type="predicted"/>
<evidence type="ECO:0000313" key="1">
    <source>
        <dbReference type="EMBL" id="ESA18232.1"/>
    </source>
</evidence>